<dbReference type="Proteomes" id="UP000596742">
    <property type="component" value="Unassembled WGS sequence"/>
</dbReference>
<gene>
    <name evidence="1" type="ORF">MGAL_10B078686</name>
</gene>
<proteinExistence type="predicted"/>
<evidence type="ECO:0000313" key="2">
    <source>
        <dbReference type="Proteomes" id="UP000596742"/>
    </source>
</evidence>
<accession>A0A8B6CSI7</accession>
<evidence type="ECO:0000313" key="1">
    <source>
        <dbReference type="EMBL" id="VDI08648.1"/>
    </source>
</evidence>
<name>A0A8B6CSI7_MYTGA</name>
<sequence>MAHFTAFDDSCDSSALLGIIVNIDRFPLGVQADARKIRSDIHNPWAHCDFTEWTATKYTDSFQLMGQLISNLKLSNREENKILGELNRWEMNGHHFLSGTRLGLEIVGDIRQQTHILSRYVQSLCTESDSQFIKVQTELSRIENDLQGRVKS</sequence>
<dbReference type="OrthoDB" id="5986132at2759"/>
<keyword evidence="2" id="KW-1185">Reference proteome</keyword>
<protein>
    <submittedName>
        <fullName evidence="1">Uncharacterized protein</fullName>
    </submittedName>
</protein>
<dbReference type="EMBL" id="UYJE01002211">
    <property type="protein sequence ID" value="VDI08648.1"/>
    <property type="molecule type" value="Genomic_DNA"/>
</dbReference>
<reference evidence="1" key="1">
    <citation type="submission" date="2018-11" db="EMBL/GenBank/DDBJ databases">
        <authorList>
            <person name="Alioto T."/>
            <person name="Alioto T."/>
        </authorList>
    </citation>
    <scope>NUCLEOTIDE SEQUENCE</scope>
</reference>
<dbReference type="AlphaFoldDB" id="A0A8B6CSI7"/>
<comment type="caution">
    <text evidence="1">The sequence shown here is derived from an EMBL/GenBank/DDBJ whole genome shotgun (WGS) entry which is preliminary data.</text>
</comment>
<organism evidence="1 2">
    <name type="scientific">Mytilus galloprovincialis</name>
    <name type="common">Mediterranean mussel</name>
    <dbReference type="NCBI Taxonomy" id="29158"/>
    <lineage>
        <taxon>Eukaryota</taxon>
        <taxon>Metazoa</taxon>
        <taxon>Spiralia</taxon>
        <taxon>Lophotrochozoa</taxon>
        <taxon>Mollusca</taxon>
        <taxon>Bivalvia</taxon>
        <taxon>Autobranchia</taxon>
        <taxon>Pteriomorphia</taxon>
        <taxon>Mytilida</taxon>
        <taxon>Mytiloidea</taxon>
        <taxon>Mytilidae</taxon>
        <taxon>Mytilinae</taxon>
        <taxon>Mytilus</taxon>
    </lineage>
</organism>